<evidence type="ECO:0000313" key="4">
    <source>
        <dbReference type="Proteomes" id="UP000325313"/>
    </source>
</evidence>
<protein>
    <submittedName>
        <fullName evidence="2">Uncharacterized protein</fullName>
    </submittedName>
</protein>
<reference evidence="3 4" key="1">
    <citation type="submission" date="2019-05" db="EMBL/GenBank/DDBJ databases">
        <title>Emergence of the Ug99 lineage of the wheat stem rust pathogen through somatic hybridization.</title>
        <authorList>
            <person name="Li F."/>
            <person name="Upadhyaya N.M."/>
            <person name="Sperschneider J."/>
            <person name="Matny O."/>
            <person name="Nguyen-Phuc H."/>
            <person name="Mago R."/>
            <person name="Raley C."/>
            <person name="Miller M.E."/>
            <person name="Silverstein K.A.T."/>
            <person name="Henningsen E."/>
            <person name="Hirsch C.D."/>
            <person name="Visser B."/>
            <person name="Pretorius Z.A."/>
            <person name="Steffenson B.J."/>
            <person name="Schwessinger B."/>
            <person name="Dodds P.N."/>
            <person name="Figueroa M."/>
        </authorList>
    </citation>
    <scope>NUCLEOTIDE SEQUENCE [LARGE SCALE GENOMIC DNA]</scope>
    <source>
        <strain evidence="1">21-0</strain>
        <strain evidence="2 4">Ug99</strain>
    </source>
</reference>
<sequence length="410" mass="46633">MAPKRKTSAGKKHRKQGDRVVEGFERLIKKFDPTAAGNILRSHVHEPFQIDQSEVKRDLLHDLRSNLLPQLGGQIINLLLLLDPNRLREDPGGHLKLILDIQSELDQTLSRIESATFSYPHATEPLFDSIEFKDQDLKEIKWFRLDGLYWRINGEFLVVVTRIFLESNELLQQMKLSTAEFHDQPDIDYTREQIVYYASSSLEGIELAIEWLDGSEFDLVQLEWPSEKDGFSENMDDLLSLTNRTSHLEPGNITGESAPGDDPAIKLSKSLLPVFKLCRLLFKKLSKRGLNKEHLPLFTKASSVELEHVAEMGGVVSYGLRNLLSVLRSVDRARDRLAHPDGAMMAAKIQDHVDTAVSLIAHYFVPLIPDSDTLPIQNHYKDWLATWSSQFRLAIRNFLNAALSFDEGTL</sequence>
<dbReference type="Proteomes" id="UP000324748">
    <property type="component" value="Unassembled WGS sequence"/>
</dbReference>
<dbReference type="OrthoDB" id="10276735at2759"/>
<accession>A0A5B0RIW0</accession>
<dbReference type="PANTHER" id="PTHR33069:SF3">
    <property type="entry name" value="DYNEIN HEAVY CHAIN TAIL DOMAIN-CONTAINING PROTEIN"/>
    <property type="match status" value="1"/>
</dbReference>
<dbReference type="PANTHER" id="PTHR33069">
    <property type="entry name" value="CHROMOSOME 7, WHOLE GENOME SHOTGUN SEQUENCE-RELATED"/>
    <property type="match status" value="1"/>
</dbReference>
<dbReference type="Proteomes" id="UP000325313">
    <property type="component" value="Unassembled WGS sequence"/>
</dbReference>
<comment type="caution">
    <text evidence="2">The sequence shown here is derived from an EMBL/GenBank/DDBJ whole genome shotgun (WGS) entry which is preliminary data.</text>
</comment>
<organism evidence="2 4">
    <name type="scientific">Puccinia graminis f. sp. tritici</name>
    <dbReference type="NCBI Taxonomy" id="56615"/>
    <lineage>
        <taxon>Eukaryota</taxon>
        <taxon>Fungi</taxon>
        <taxon>Dikarya</taxon>
        <taxon>Basidiomycota</taxon>
        <taxon>Pucciniomycotina</taxon>
        <taxon>Pucciniomycetes</taxon>
        <taxon>Pucciniales</taxon>
        <taxon>Pucciniaceae</taxon>
        <taxon>Puccinia</taxon>
    </lineage>
</organism>
<dbReference type="EMBL" id="VDEP01000175">
    <property type="protein sequence ID" value="KAA1125720.1"/>
    <property type="molecule type" value="Genomic_DNA"/>
</dbReference>
<proteinExistence type="predicted"/>
<evidence type="ECO:0000313" key="1">
    <source>
        <dbReference type="EMBL" id="KAA1070752.1"/>
    </source>
</evidence>
<name>A0A5B0RIW0_PUCGR</name>
<keyword evidence="3" id="KW-1185">Reference proteome</keyword>
<evidence type="ECO:0000313" key="3">
    <source>
        <dbReference type="Proteomes" id="UP000324748"/>
    </source>
</evidence>
<evidence type="ECO:0000313" key="2">
    <source>
        <dbReference type="EMBL" id="KAA1125720.1"/>
    </source>
</evidence>
<dbReference type="EMBL" id="VSWC01000171">
    <property type="protein sequence ID" value="KAA1070752.1"/>
    <property type="molecule type" value="Genomic_DNA"/>
</dbReference>
<gene>
    <name evidence="1" type="ORF">PGT21_023179</name>
    <name evidence="2" type="ORF">PGTUg99_006430</name>
</gene>
<dbReference type="AlphaFoldDB" id="A0A5B0RIW0"/>